<name>A0A7V8NRE3_9BACT</name>
<evidence type="ECO:0000313" key="2">
    <source>
        <dbReference type="Proteomes" id="UP000567293"/>
    </source>
</evidence>
<reference evidence="1" key="1">
    <citation type="submission" date="2020-06" db="EMBL/GenBank/DDBJ databases">
        <title>Legume-microbial interactions unlock mineral nutrients during tropical forest succession.</title>
        <authorList>
            <person name="Epihov D.Z."/>
        </authorList>
    </citation>
    <scope>NUCLEOTIDE SEQUENCE [LARGE SCALE GENOMIC DNA]</scope>
    <source>
        <strain evidence="1">Pan2503</strain>
    </source>
</reference>
<evidence type="ECO:0000313" key="1">
    <source>
        <dbReference type="EMBL" id="MBA0086137.1"/>
    </source>
</evidence>
<dbReference type="AlphaFoldDB" id="A0A7V8NRE3"/>
<protein>
    <submittedName>
        <fullName evidence="1">Uncharacterized protein</fullName>
    </submittedName>
</protein>
<accession>A0A7V8NRE3</accession>
<keyword evidence="2" id="KW-1185">Reference proteome</keyword>
<gene>
    <name evidence="1" type="ORF">HRJ53_14210</name>
</gene>
<comment type="caution">
    <text evidence="1">The sequence shown here is derived from an EMBL/GenBank/DDBJ whole genome shotgun (WGS) entry which is preliminary data.</text>
</comment>
<proteinExistence type="predicted"/>
<dbReference type="Proteomes" id="UP000567293">
    <property type="component" value="Unassembled WGS sequence"/>
</dbReference>
<organism evidence="1 2">
    <name type="scientific">Candidatus Acidiferrum panamense</name>
    <dbReference type="NCBI Taxonomy" id="2741543"/>
    <lineage>
        <taxon>Bacteria</taxon>
        <taxon>Pseudomonadati</taxon>
        <taxon>Acidobacteriota</taxon>
        <taxon>Terriglobia</taxon>
        <taxon>Candidatus Acidiferrales</taxon>
        <taxon>Candidatus Acidiferrum</taxon>
    </lineage>
</organism>
<sequence length="74" mass="8968">MRVKKEKRSKKERQEGLWKLTLLMEIRKERGFPQQLEKSLAKDARLFHSSHRPNNKYQLKNLCRLDIRTPVKAH</sequence>
<dbReference type="EMBL" id="JACDQQ010001368">
    <property type="protein sequence ID" value="MBA0086137.1"/>
    <property type="molecule type" value="Genomic_DNA"/>
</dbReference>